<accession>A0ABV0K844</accession>
<reference evidence="1 2" key="1">
    <citation type="submission" date="2022-04" db="EMBL/GenBank/DDBJ databases">
        <title>Positive selection, recombination, and allopatry shape intraspecific diversity of widespread and dominant cyanobacteria.</title>
        <authorList>
            <person name="Wei J."/>
            <person name="Shu W."/>
            <person name="Hu C."/>
        </authorList>
    </citation>
    <scope>NUCLEOTIDE SEQUENCE [LARGE SCALE GENOMIC DNA]</scope>
    <source>
        <strain evidence="1 2">DQ-A4</strain>
    </source>
</reference>
<dbReference type="EMBL" id="JAMPKX010000009">
    <property type="protein sequence ID" value="MEP0948939.1"/>
    <property type="molecule type" value="Genomic_DNA"/>
</dbReference>
<sequence length="421" mass="46115">MATSSRSFQSQTVARLMAGYRQVAHSTGQWLRQGRTAAVWGLQVAVYPLYAAVQGLRMGARQLQATRPWRPVWAKLTGALPAELVAADTPIRALLSVIQPPVVHSQMVRPGGLQLVNVHGPWLKQSKAGAVLTPGQWHLVPLNQPIRGIASDLATQQLVLVTVDNGIFADLTDDQQQRLQQALVLMLAEYARVQRRHSLNSRLQQPGLPLPQTNPAVLPPMRWLPAALRWLQTSPLAAATNLFGEASQQAMTAAITLHRRTTHRAIGQRPQIEAAATEPKNPYGHYPPRIWGRPTLRTLPATASVEQAAELVVTMAGAVYAVPKGSNSSVLETQQGQNGAIAPGSQRLPIETVTADRSPSSTTLTGTNQYQLDSPSALDVKVTQINYVDPPLVTVLRGLDWVLYVLETWLRMAWAWLRSLW</sequence>
<proteinExistence type="predicted"/>
<comment type="caution">
    <text evidence="1">The sequence shown here is derived from an EMBL/GenBank/DDBJ whole genome shotgun (WGS) entry which is preliminary data.</text>
</comment>
<keyword evidence="2" id="KW-1185">Reference proteome</keyword>
<protein>
    <submittedName>
        <fullName evidence="1">Uncharacterized protein</fullName>
    </submittedName>
</protein>
<dbReference type="RefSeq" id="WP_190694727.1">
    <property type="nucleotide sequence ID" value="NZ_JAMPKX010000009.1"/>
</dbReference>
<organism evidence="1 2">
    <name type="scientific">Leptolyngbya subtilissima DQ-A4</name>
    <dbReference type="NCBI Taxonomy" id="2933933"/>
    <lineage>
        <taxon>Bacteria</taxon>
        <taxon>Bacillati</taxon>
        <taxon>Cyanobacteriota</taxon>
        <taxon>Cyanophyceae</taxon>
        <taxon>Leptolyngbyales</taxon>
        <taxon>Leptolyngbyaceae</taxon>
        <taxon>Leptolyngbya group</taxon>
        <taxon>Leptolyngbya</taxon>
    </lineage>
</organism>
<evidence type="ECO:0000313" key="1">
    <source>
        <dbReference type="EMBL" id="MEP0948939.1"/>
    </source>
</evidence>
<gene>
    <name evidence="1" type="ORF">NC992_18800</name>
</gene>
<dbReference type="Proteomes" id="UP001482513">
    <property type="component" value="Unassembled WGS sequence"/>
</dbReference>
<evidence type="ECO:0000313" key="2">
    <source>
        <dbReference type="Proteomes" id="UP001482513"/>
    </source>
</evidence>
<name>A0ABV0K844_9CYAN</name>